<organism evidence="1 2">
    <name type="scientific">Caligus rogercresseyi</name>
    <name type="common">Sea louse</name>
    <dbReference type="NCBI Taxonomy" id="217165"/>
    <lineage>
        <taxon>Eukaryota</taxon>
        <taxon>Metazoa</taxon>
        <taxon>Ecdysozoa</taxon>
        <taxon>Arthropoda</taxon>
        <taxon>Crustacea</taxon>
        <taxon>Multicrustacea</taxon>
        <taxon>Hexanauplia</taxon>
        <taxon>Copepoda</taxon>
        <taxon>Siphonostomatoida</taxon>
        <taxon>Caligidae</taxon>
        <taxon>Caligus</taxon>
    </lineage>
</organism>
<gene>
    <name evidence="1" type="ORF">FKW44_013575</name>
</gene>
<proteinExistence type="predicted"/>
<name>A0A7T8JZC6_CALRO</name>
<reference evidence="2" key="1">
    <citation type="submission" date="2021-01" db="EMBL/GenBank/DDBJ databases">
        <title>Caligus Genome Assembly.</title>
        <authorList>
            <person name="Gallardo-Escarate C."/>
        </authorList>
    </citation>
    <scope>NUCLEOTIDE SEQUENCE [LARGE SCALE GENOMIC DNA]</scope>
</reference>
<evidence type="ECO:0000313" key="2">
    <source>
        <dbReference type="Proteomes" id="UP000595437"/>
    </source>
</evidence>
<dbReference type="AlphaFoldDB" id="A0A7T8JZC6"/>
<protein>
    <submittedName>
        <fullName evidence="1">Uncharacterized protein</fullName>
    </submittedName>
</protein>
<sequence length="112" mass="12252">MTKLAAPRDVNIYTISKAVMEDLGYKSFTSGPSLRFFSDEKLFNLDRSHTGRTPGGSARTLRTCPWSSSPRTGSVMVLSVVSSDGDVMASHFFSVGLRTNQEVYLVVLRCPG</sequence>
<evidence type="ECO:0000313" key="1">
    <source>
        <dbReference type="EMBL" id="QQP39761.1"/>
    </source>
</evidence>
<dbReference type="OrthoDB" id="7951431at2759"/>
<keyword evidence="2" id="KW-1185">Reference proteome</keyword>
<dbReference type="Proteomes" id="UP000595437">
    <property type="component" value="Chromosome 9"/>
</dbReference>
<dbReference type="EMBL" id="CP045898">
    <property type="protein sequence ID" value="QQP39761.1"/>
    <property type="molecule type" value="Genomic_DNA"/>
</dbReference>
<accession>A0A7T8JZC6</accession>